<feature type="region of interest" description="Disordered" evidence="6">
    <location>
        <begin position="367"/>
        <end position="414"/>
    </location>
</feature>
<feature type="region of interest" description="Disordered" evidence="6">
    <location>
        <begin position="2444"/>
        <end position="2477"/>
    </location>
</feature>
<dbReference type="Gene3D" id="1.10.418.10">
    <property type="entry name" value="Calponin-like domain"/>
    <property type="match status" value="1"/>
</dbReference>
<dbReference type="PROSITE" id="PS51840">
    <property type="entry name" value="C2_NT"/>
    <property type="match status" value="1"/>
</dbReference>
<feature type="region of interest" description="Disordered" evidence="6">
    <location>
        <begin position="2677"/>
        <end position="2701"/>
    </location>
</feature>
<evidence type="ECO:0000256" key="5">
    <source>
        <dbReference type="SAM" id="Coils"/>
    </source>
</evidence>
<feature type="region of interest" description="Disordered" evidence="6">
    <location>
        <begin position="1998"/>
        <end position="2046"/>
    </location>
</feature>
<dbReference type="InterPro" id="IPR019448">
    <property type="entry name" value="NT-C2"/>
</dbReference>
<evidence type="ECO:0000256" key="4">
    <source>
        <dbReference type="ARBA" id="ARBA00023054"/>
    </source>
</evidence>
<evidence type="ECO:0000259" key="8">
    <source>
        <dbReference type="PROSITE" id="PS51840"/>
    </source>
</evidence>
<evidence type="ECO:0000259" key="9">
    <source>
        <dbReference type="PROSITE" id="PS51848"/>
    </source>
</evidence>
<accession>A0AAW2AHJ8</accession>
<feature type="compositionally biased region" description="Polar residues" evidence="6">
    <location>
        <begin position="2690"/>
        <end position="2700"/>
    </location>
</feature>
<feature type="region of interest" description="Disordered" evidence="6">
    <location>
        <begin position="3115"/>
        <end position="3220"/>
    </location>
</feature>
<name>A0AAW2AHJ8_CULAL</name>
<keyword evidence="3" id="KW-0967">Endosome</keyword>
<feature type="region of interest" description="Disordered" evidence="6">
    <location>
        <begin position="2276"/>
        <end position="2315"/>
    </location>
</feature>
<feature type="compositionally biased region" description="Basic and acidic residues" evidence="6">
    <location>
        <begin position="2226"/>
        <end position="2240"/>
    </location>
</feature>
<dbReference type="Pfam" id="PF12130">
    <property type="entry name" value="bMERB_dom"/>
    <property type="match status" value="1"/>
</dbReference>
<dbReference type="InterPro" id="IPR001715">
    <property type="entry name" value="CH_dom"/>
</dbReference>
<sequence>MTSVWKRLQRAGKRASKFQFAASFQELTVECTKKWQPDKLRVVWTRRNRRICTKLHGWQPGIKNPYRGTVVWQVPESVDITVTLFKDPNADEFEDKDWTFIIENETKGQRKILASVDVNMKKYASATPAQFDLALTLKPLSVKVLDANLKLTLSCVFLKEGKATDEDMQSLASLMSWKQSDIGNLDDFNDSDEEEDKRLSAAVKMATAVIAPLPPARRIHDKAWRPAVDTGPSDTAHSEPDRMSCSFITPNVPLQYRPLSVTALDPSAPPLSTSCVQPLRAAGSIPQTRPSPYAFTIPAFTRAHPPALPKIFHPPTGSVAVSVTQRPSGGLANSELLESSRSAEGSAVPLPRPLSFLPGISTPFSLSSSSAQYSSSPQQTPLPDVTQTATLSDARSKTWRPHSFPSSRSSPSVFDPSSFEFGSSAHDSMTLPAPRPSKIYRASLAEPGSALTKPTSMPSATETASWQKEWRSPKLHPTLCPAPFTSAEHINQQLHPASINPSLPAQTSPLMNAPLPTLSLSHALPQPMDISTITPNPGATSQSVAPSSKMLSTEFVSTSCSQTLSASILPLPSASLVSLSIAPAASFSSPSTPYPCVSTHLAVSDAPLCSSPDVGPVVTASVVSEPEPLPEVQTSEWRHQVVPTVIRPNVRRPIAPSPVDALNSPFYTSPFILPSPSSMIPEPHIYTQTSTIAPVIASISVPSSDSLTEKHRQLSVLAEEEYPNTVCTADEDANTKPSDVPQNHEPHPRRAGVISIANQRPNMELTMDKKQPVFGLEVVRPARRPESMTSLLPTDHMSPNVTDVTHFELPKSELSDTDRVSTPAALETVPKPAEAPTFAAPLTQIQINQSENSHSSAELAVLHSAAHEQTENKMIPCKDKTELFQSSCQPAEIQEQEVSPESVPQPLSSPEMSQADHSDEGCQSISAHIPPSENYGDALTANVDVDEGILWASQDRTEQFVDDFKKEEETTEDHSSLVPSTTKDWPTGLQQECVPNMVDLLPSCPLFSRVFGCPSTALSSICKTDIINWPTDLGIIWDEPCKSTKNILLMPYLDKSPYEANMVSLACTCPNEARIPGFPSTKRLTETSCPSCPETSIVVDTSSQTPFAEETHHEEWLCIEPSILEEFPEPKPVLDNDNPVECSEMPVMMMVTVPSSTLNPDFPSAPNSEEIITQSCEELHLQESTIAESKLRDYFKPANEILNISENTAQIPDSIPETQIEPNMLEFLPSCPVLSRIPGCPSLRVLEGKECISDQSIILCNLFKDRQTDIFDPSKDEKDSQIIALAPTCPQASCIPGFPSRPHPKSQMEPNMQNICPSCPKVSHIAGCPSIQIPKMSNWPMSTVILWSSQLKNPPVVLDMDKMCKENSHRMFALAPTCPSVVCVPGFPSVSEPIMLCMLPACPEKSNVIGFSSKREHLDWSVDKETFCNVSFKKQPVVVTDRADSLNELTEIMFALAPTCPSKARIPGFPYAPKRKVTLPPNMIGLNQCVPKTSRIMGFSSSESINTGVWFADEMPLLERPLRTRSELLIQFNLANPYEEIDKYILQRMFTLVPTCPREARTPGFPSLPQVKVEGFYLSKEPDTVSLLHSCPVVSFNIGVPTVKSMPIEESQERIWSAQKPIWVKPLKERPVFSLNFTKDYEEYSKTMFLLTPTCPNKARNYGFPCSERLKKEECMMTDVLPSSEAPFSATDEKEFNNLVTEVPCSPVEAKLPDFPHASTCAIFPSSPTQEHIEFEVRFTQYIESERNQTLDITGTDNPKEIGSFHEMPLVEGIENHQEKFLLEEQHVGEQSTSKSHDTAEPGETAVMLGWEVLEADDTSTEKEEPSGLVKSIVDVFHRGYETVAAILQPSSSGSITDTLDPLGSLSSSVDPEGSGTRMTSGCDYSLEGPVQAAEPEVFNSAEPYMWRLVSGCSETSLSSKEAESWFVEDEEFCLMRKWPPLTEADLHEITKEEDNTCVDPLMQEGTTSVQEEAGNDEIVTESMFETLKDEVSTTLFQEEGNKDELLGEEKTPMSFPSLKNPNIPKAVEEQTGVSASKEPLPPRRTKRQDILQETVLLSTPVSNPAEPNAQSDNTCVIKQTEHYSQSTSHNVHPGSALTTIQSSSAMADEGTFLETDVPVPSSRTKKRQSASFPDDTSVIEAAENEVKLSKIEICSPAPKEKPTPQEIIASCHGTNGEDVPLLPPKVTQLCAPQRRKSKAQTSNVDEASEEFEIKSTLSSVNMSQSEEKRKTQAGDELNMKDQAQLDLNVPEMSEVQMRTKSIDLPVPMPRVKKADSDNIALQKEDHQDSSLPVAMPRSKKRLSGSFPDDLPATSSTLASQADVDNIVLQTKDNQDSSLPVPVPRVKKRLSGSFPDDLPDPSSTLASQADADNIVLQTKDNQDSILPVPVPRMKKRLSGSFPDDLPAPSSTLTSQAVSDNIVLQTKDNQDSSLPVPVPRVKKRLSGSFPDDLPAPSSTLASQADSDNIVLQPEDREDSILPIPVPRVKKRLSGSFPDDFPAPSSTLASQADADNIVLQTKDNQDSSLPVPVPRVKKRLSGSFPDDFPAPSSTFASQADADNIVLQTKDNQESILPVPVPRVKKRLSGSFPDDLPDPSSFLVSQAVSDNIVLQPEHYEDSILPVPVPHVKKRLSGSFPDDLPAPSSTLASQADADSIVLQTKDNQDSSLPVPVPRVKKRLSGSFPDDFPAPSSTFASQADSDNIVLQPEDREDSILPVPVPRVKKRLSGSFPDDLTDPLTCPPPPVDSLDVEVLPLSENKQCSGEVPTQTRAESGMESLEVSTTTIAKELELNRKESVLNLIGQIVPDVAVNSKTHKTGAPLGEHCEDIGEKSHVKELQIEKDQSVEEEKDAVHSGDDEVVLSMDTVDDTGVVLDVSRQEAAEDSSSFPVPMPRVKKRLSASFPEDVSISSSSSANQLEASEKANIEPTVPVRNKRRAAADVMDVQGSSTAHSLPTNEIEIMTLVNSSQSLLEWCQKVTQGYKGVRITNFSTSWRNGLAFCAILHHFHPDKVNYEMLDPYDIKRNNKKAFDGFAELGISRLIEPSDMVLLAVPDRLIVMTYLNQIRTCFMGQELSVIQIEKNSSESSYAVGEKREEADPEAAARYCAERLQSSGITLETNGSFPEREGKAGALVPPPRMKRTQGQSQAGDAGAAQPPVAPPRTHSSKAFSHVKDADLVRKRRSKLQGKSLDEHEPHEQQSGTETASVQAETEAARGGSESQIVEAATAGDNQDISQYVLSEIQALEAEQKQIDRRADTVERKLRELMESGSDRVEEETLIQEWFTLVNKKNALIRRQDHLQLLQEEQDLERRFELLKKELQDLMAVEEWKKTQAHKTREQLLLQELVSLVNQRDELVHDIDAKERGALEEDERLERGLEMRRRKYGSRKEKCVLQ</sequence>
<dbReference type="PROSITE" id="PS50021">
    <property type="entry name" value="CH"/>
    <property type="match status" value="1"/>
</dbReference>
<dbReference type="EMBL" id="JAWDJR010000007">
    <property type="protein sequence ID" value="KAK9972254.1"/>
    <property type="molecule type" value="Genomic_DNA"/>
</dbReference>
<evidence type="ECO:0000313" key="10">
    <source>
        <dbReference type="EMBL" id="KAK9972254.1"/>
    </source>
</evidence>
<dbReference type="SMART" id="SM00033">
    <property type="entry name" value="CH"/>
    <property type="match status" value="1"/>
</dbReference>
<dbReference type="GO" id="GO:0005768">
    <property type="term" value="C:endosome"/>
    <property type="evidence" value="ECO:0007669"/>
    <property type="project" value="UniProtKB-SubCell"/>
</dbReference>
<dbReference type="Proteomes" id="UP001479290">
    <property type="component" value="Unassembled WGS sequence"/>
</dbReference>
<evidence type="ECO:0000256" key="2">
    <source>
        <dbReference type="ARBA" id="ARBA00022553"/>
    </source>
</evidence>
<feature type="compositionally biased region" description="Low complexity" evidence="6">
    <location>
        <begin position="401"/>
        <end position="414"/>
    </location>
</feature>
<feature type="coiled-coil region" evidence="5">
    <location>
        <begin position="3241"/>
        <end position="3268"/>
    </location>
</feature>
<feature type="domain" description="C2 NT-type" evidence="8">
    <location>
        <begin position="8"/>
        <end position="157"/>
    </location>
</feature>
<feature type="compositionally biased region" description="Polar residues" evidence="6">
    <location>
        <begin position="452"/>
        <end position="466"/>
    </location>
</feature>
<dbReference type="PROSITE" id="PS51848">
    <property type="entry name" value="BMERB"/>
    <property type="match status" value="1"/>
</dbReference>
<keyword evidence="2" id="KW-0597">Phosphoprotein</keyword>
<dbReference type="SMART" id="SM01203">
    <property type="entry name" value="DUF3585"/>
    <property type="match status" value="1"/>
</dbReference>
<dbReference type="Pfam" id="PF10358">
    <property type="entry name" value="NT-C2"/>
    <property type="match status" value="1"/>
</dbReference>
<evidence type="ECO:0008006" key="12">
    <source>
        <dbReference type="Google" id="ProtNLM"/>
    </source>
</evidence>
<comment type="subcellular location">
    <subcellularLocation>
        <location evidence="1">Endosome</location>
    </subcellularLocation>
</comment>
<feature type="region of interest" description="Disordered" evidence="6">
    <location>
        <begin position="448"/>
        <end position="470"/>
    </location>
</feature>
<protein>
    <recommendedName>
        <fullName evidence="12">EH domain-binding protein 1-like protein 1</fullName>
    </recommendedName>
</protein>
<dbReference type="PANTHER" id="PTHR23167:SF91">
    <property type="entry name" value="EH DOMAIN-BINDING PROTEIN 1-LIKE PROTEIN 1"/>
    <property type="match status" value="1"/>
</dbReference>
<feature type="compositionally biased region" description="Polar residues" evidence="6">
    <location>
        <begin position="3197"/>
        <end position="3208"/>
    </location>
</feature>
<dbReference type="InterPro" id="IPR022735">
    <property type="entry name" value="bMERB_dom"/>
</dbReference>
<dbReference type="Pfam" id="PF00307">
    <property type="entry name" value="CH"/>
    <property type="match status" value="1"/>
</dbReference>
<dbReference type="InterPro" id="IPR050540">
    <property type="entry name" value="F-actin_Monoox_Mical"/>
</dbReference>
<evidence type="ECO:0000259" key="7">
    <source>
        <dbReference type="PROSITE" id="PS50021"/>
    </source>
</evidence>
<feature type="region of interest" description="Disordered" evidence="6">
    <location>
        <begin position="2192"/>
        <end position="2241"/>
    </location>
</feature>
<comment type="caution">
    <text evidence="10">The sequence shown here is derived from an EMBL/GenBank/DDBJ whole genome shotgun (WGS) entry which is preliminary data.</text>
</comment>
<dbReference type="SUPFAM" id="SSF47576">
    <property type="entry name" value="Calponin-homology domain, CH-domain"/>
    <property type="match status" value="1"/>
</dbReference>
<feature type="compositionally biased region" description="Polar residues" evidence="6">
    <location>
        <begin position="2455"/>
        <end position="2465"/>
    </location>
</feature>
<feature type="compositionally biased region" description="Low complexity" evidence="6">
    <location>
        <begin position="3142"/>
        <end position="3155"/>
    </location>
</feature>
<feature type="compositionally biased region" description="Basic and acidic residues" evidence="6">
    <location>
        <begin position="2276"/>
        <end position="2289"/>
    </location>
</feature>
<evidence type="ECO:0000256" key="6">
    <source>
        <dbReference type="SAM" id="MobiDB-lite"/>
    </source>
</evidence>
<feature type="domain" description="Calponin-homology (CH)" evidence="7">
    <location>
        <begin position="2964"/>
        <end position="3069"/>
    </location>
</feature>
<feature type="domain" description="BMERB" evidence="9">
    <location>
        <begin position="3220"/>
        <end position="3375"/>
    </location>
</feature>
<reference evidence="10 11" key="1">
    <citation type="submission" date="2024-05" db="EMBL/GenBank/DDBJ databases">
        <title>A high-quality chromosomal-level genome assembly of Topmouth culter (Culter alburnus).</title>
        <authorList>
            <person name="Zhao H."/>
        </authorList>
    </citation>
    <scope>NUCLEOTIDE SEQUENCE [LARGE SCALE GENOMIC DNA]</scope>
    <source>
        <strain evidence="10">CATC2023</strain>
        <tissue evidence="10">Muscle</tissue>
    </source>
</reference>
<dbReference type="FunFam" id="1.10.418.10:FF:000023">
    <property type="entry name" value="EH domain-binding protein 1 isoform X1"/>
    <property type="match status" value="1"/>
</dbReference>
<dbReference type="InterPro" id="IPR036872">
    <property type="entry name" value="CH_dom_sf"/>
</dbReference>
<evidence type="ECO:0000313" key="11">
    <source>
        <dbReference type="Proteomes" id="UP001479290"/>
    </source>
</evidence>
<keyword evidence="11" id="KW-1185">Reference proteome</keyword>
<feature type="compositionally biased region" description="Polar residues" evidence="6">
    <location>
        <begin position="2216"/>
        <end position="2225"/>
    </location>
</feature>
<proteinExistence type="predicted"/>
<feature type="compositionally biased region" description="Low complexity" evidence="6">
    <location>
        <begin position="367"/>
        <end position="379"/>
    </location>
</feature>
<dbReference type="PANTHER" id="PTHR23167">
    <property type="entry name" value="CALPONIN HOMOLOGY DOMAIN-CONTAINING PROTEIN DDB_G0272472-RELATED"/>
    <property type="match status" value="1"/>
</dbReference>
<evidence type="ECO:0000256" key="1">
    <source>
        <dbReference type="ARBA" id="ARBA00004177"/>
    </source>
</evidence>
<evidence type="ECO:0000256" key="3">
    <source>
        <dbReference type="ARBA" id="ARBA00022753"/>
    </source>
</evidence>
<feature type="region of interest" description="Disordered" evidence="6">
    <location>
        <begin position="889"/>
        <end position="918"/>
    </location>
</feature>
<keyword evidence="4 5" id="KW-0175">Coiled coil</keyword>
<feature type="region of interest" description="Disordered" evidence="6">
    <location>
        <begin position="2115"/>
        <end position="2135"/>
    </location>
</feature>
<feature type="region of interest" description="Disordered" evidence="6">
    <location>
        <begin position="2330"/>
        <end position="2366"/>
    </location>
</feature>
<gene>
    <name evidence="10" type="ORF">ABG768_025576</name>
</gene>
<feature type="compositionally biased region" description="Basic and acidic residues" evidence="6">
    <location>
        <begin position="2000"/>
        <end position="2012"/>
    </location>
</feature>
<feature type="coiled-coil region" evidence="5">
    <location>
        <begin position="3298"/>
        <end position="3325"/>
    </location>
</feature>
<organism evidence="10 11">
    <name type="scientific">Culter alburnus</name>
    <name type="common">Topmouth culter</name>
    <dbReference type="NCBI Taxonomy" id="194366"/>
    <lineage>
        <taxon>Eukaryota</taxon>
        <taxon>Metazoa</taxon>
        <taxon>Chordata</taxon>
        <taxon>Craniata</taxon>
        <taxon>Vertebrata</taxon>
        <taxon>Euteleostomi</taxon>
        <taxon>Actinopterygii</taxon>
        <taxon>Neopterygii</taxon>
        <taxon>Teleostei</taxon>
        <taxon>Ostariophysi</taxon>
        <taxon>Cypriniformes</taxon>
        <taxon>Xenocyprididae</taxon>
        <taxon>Xenocypridinae</taxon>
        <taxon>Culter</taxon>
    </lineage>
</organism>